<sequence length="600" mass="67543">MKQLTHILIGTSLAVATLCTSSCKKVSDKNFLDKTDVGQLNETTVFADSALTHEFLNSVYRDLSYNYYMDNGIYGGGVWSYSDGSDDSECRWTNPATQASPGFNTAQFPGNADYTRFRNVWSTCYGAIRRVNVFIGNVERAPLSATRKTRLVAEAKFLRAYFYYHLLRNYSGVPLLGDKLFTLDEDFNMPRNSFAETVDYIKSEMDAVAGILPTEHLPEDFGRPTKGAALGMKAKLLLLAASPLFNGENPAATNDLKKLTGYEAYDANRWKLAADAAKAVMDMNLYSLIEDNTTAPGYGFYKMQIDRKNTEQVFQIMMNTGRWHENLLLPLSRGGQAYSYPTQQLVDAFTMANGKSITESGSGYSETTPYQNRDPRFYYTIVYNQALWLDRTSNTKKVVDLYWQAPGDGLGTSNNTRTGYLFRKFCNENAGGNFGVTTQVGLVVVRYAEILLNYAEALNEFQGATPEVYQAVEAIRRRAGLNPYQLAAGLTKEQMRTIIRNERRVEFAFEEAHRFYDIKRWKIAERVISGDMIGMRWNRIGTTGAVFSNVTIPATPSTSEIPGGRFTFEKRTFIGPQMYYYPIPQSEINRAGLLVQNPGW</sequence>
<evidence type="ECO:0000256" key="5">
    <source>
        <dbReference type="ARBA" id="ARBA00023237"/>
    </source>
</evidence>
<comment type="caution">
    <text evidence="8">The sequence shown here is derived from an EMBL/GenBank/DDBJ whole genome shotgun (WGS) entry which is preliminary data.</text>
</comment>
<evidence type="ECO:0000256" key="3">
    <source>
        <dbReference type="ARBA" id="ARBA00022729"/>
    </source>
</evidence>
<reference evidence="8 9" key="1">
    <citation type="submission" date="2019-01" db="EMBL/GenBank/DDBJ databases">
        <title>Lacibacter sp. strain TTM-7.</title>
        <authorList>
            <person name="Chen W.-M."/>
        </authorList>
    </citation>
    <scope>NUCLEOTIDE SEQUENCE [LARGE SCALE GENOMIC DNA]</scope>
    <source>
        <strain evidence="8 9">TTM-7</strain>
    </source>
</reference>
<keyword evidence="3" id="KW-0732">Signal</keyword>
<evidence type="ECO:0000259" key="7">
    <source>
        <dbReference type="Pfam" id="PF14322"/>
    </source>
</evidence>
<dbReference type="Pfam" id="PF07980">
    <property type="entry name" value="SusD_RagB"/>
    <property type="match status" value="1"/>
</dbReference>
<evidence type="ECO:0000313" key="9">
    <source>
        <dbReference type="Proteomes" id="UP000290204"/>
    </source>
</evidence>
<organism evidence="8 9">
    <name type="scientific">Lacibacter luteus</name>
    <dbReference type="NCBI Taxonomy" id="2508719"/>
    <lineage>
        <taxon>Bacteria</taxon>
        <taxon>Pseudomonadati</taxon>
        <taxon>Bacteroidota</taxon>
        <taxon>Chitinophagia</taxon>
        <taxon>Chitinophagales</taxon>
        <taxon>Chitinophagaceae</taxon>
        <taxon>Lacibacter</taxon>
    </lineage>
</organism>
<dbReference type="Gene3D" id="1.25.40.390">
    <property type="match status" value="1"/>
</dbReference>
<dbReference type="InterPro" id="IPR033985">
    <property type="entry name" value="SusD-like_N"/>
</dbReference>
<protein>
    <submittedName>
        <fullName evidence="8">RagB/SusD family nutrient uptake outer membrane protein</fullName>
    </submittedName>
</protein>
<dbReference type="OrthoDB" id="5694214at2"/>
<dbReference type="GO" id="GO:0009279">
    <property type="term" value="C:cell outer membrane"/>
    <property type="evidence" value="ECO:0007669"/>
    <property type="project" value="UniProtKB-SubCell"/>
</dbReference>
<comment type="similarity">
    <text evidence="2">Belongs to the SusD family.</text>
</comment>
<dbReference type="Proteomes" id="UP000290204">
    <property type="component" value="Unassembled WGS sequence"/>
</dbReference>
<gene>
    <name evidence="8" type="ORF">ESA94_01195</name>
</gene>
<dbReference type="AlphaFoldDB" id="A0A4Q1CLX4"/>
<dbReference type="EMBL" id="SDHW01000001">
    <property type="protein sequence ID" value="RXK61661.1"/>
    <property type="molecule type" value="Genomic_DNA"/>
</dbReference>
<keyword evidence="4" id="KW-0472">Membrane</keyword>
<evidence type="ECO:0000256" key="1">
    <source>
        <dbReference type="ARBA" id="ARBA00004442"/>
    </source>
</evidence>
<proteinExistence type="inferred from homology"/>
<comment type="subcellular location">
    <subcellularLocation>
        <location evidence="1">Cell outer membrane</location>
    </subcellularLocation>
</comment>
<evidence type="ECO:0000256" key="2">
    <source>
        <dbReference type="ARBA" id="ARBA00006275"/>
    </source>
</evidence>
<dbReference type="SUPFAM" id="SSF48452">
    <property type="entry name" value="TPR-like"/>
    <property type="match status" value="1"/>
</dbReference>
<keyword evidence="9" id="KW-1185">Reference proteome</keyword>
<dbReference type="InterPro" id="IPR012944">
    <property type="entry name" value="SusD_RagB_dom"/>
</dbReference>
<dbReference type="InterPro" id="IPR011990">
    <property type="entry name" value="TPR-like_helical_dom_sf"/>
</dbReference>
<name>A0A4Q1CLX4_9BACT</name>
<evidence type="ECO:0000313" key="8">
    <source>
        <dbReference type="EMBL" id="RXK61661.1"/>
    </source>
</evidence>
<keyword evidence="5" id="KW-0998">Cell outer membrane</keyword>
<feature type="domain" description="SusD-like N-terminal" evidence="7">
    <location>
        <begin position="113"/>
        <end position="238"/>
    </location>
</feature>
<accession>A0A4Q1CLX4</accession>
<feature type="domain" description="RagB/SusD" evidence="6">
    <location>
        <begin position="329"/>
        <end position="600"/>
    </location>
</feature>
<dbReference type="RefSeq" id="WP_129129034.1">
    <property type="nucleotide sequence ID" value="NZ_SDHW01000001.1"/>
</dbReference>
<evidence type="ECO:0000259" key="6">
    <source>
        <dbReference type="Pfam" id="PF07980"/>
    </source>
</evidence>
<evidence type="ECO:0000256" key="4">
    <source>
        <dbReference type="ARBA" id="ARBA00023136"/>
    </source>
</evidence>
<dbReference type="Pfam" id="PF14322">
    <property type="entry name" value="SusD-like_3"/>
    <property type="match status" value="1"/>
</dbReference>